<dbReference type="GO" id="GO:0005737">
    <property type="term" value="C:cytoplasm"/>
    <property type="evidence" value="ECO:0007669"/>
    <property type="project" value="TreeGrafter"/>
</dbReference>
<feature type="domain" description="Serine hydrolase" evidence="2">
    <location>
        <begin position="5"/>
        <end position="203"/>
    </location>
</feature>
<protein>
    <submittedName>
        <fullName evidence="4">Aste57867_13628 protein</fullName>
    </submittedName>
</protein>
<evidence type="ECO:0000256" key="1">
    <source>
        <dbReference type="ARBA" id="ARBA00022801"/>
    </source>
</evidence>
<dbReference type="EMBL" id="VJMH01005466">
    <property type="protein sequence ID" value="KAF0695588.1"/>
    <property type="molecule type" value="Genomic_DNA"/>
</dbReference>
<dbReference type="GO" id="GO:0016787">
    <property type="term" value="F:hydrolase activity"/>
    <property type="evidence" value="ECO:0007669"/>
    <property type="project" value="UniProtKB-KW"/>
</dbReference>
<dbReference type="SUPFAM" id="SSF53474">
    <property type="entry name" value="alpha/beta-Hydrolases"/>
    <property type="match status" value="1"/>
</dbReference>
<dbReference type="PANTHER" id="PTHR48070">
    <property type="entry name" value="ESTERASE OVCA2"/>
    <property type="match status" value="1"/>
</dbReference>
<gene>
    <name evidence="4" type="primary">Aste57867_13628</name>
    <name evidence="3" type="ORF">As57867_013578</name>
    <name evidence="4" type="ORF">ASTE57867_13628</name>
</gene>
<dbReference type="InterPro" id="IPR050593">
    <property type="entry name" value="LovG"/>
</dbReference>
<evidence type="ECO:0000259" key="2">
    <source>
        <dbReference type="Pfam" id="PF03959"/>
    </source>
</evidence>
<evidence type="ECO:0000313" key="5">
    <source>
        <dbReference type="Proteomes" id="UP000332933"/>
    </source>
</evidence>
<dbReference type="Proteomes" id="UP000332933">
    <property type="component" value="Unassembled WGS sequence"/>
</dbReference>
<evidence type="ECO:0000313" key="4">
    <source>
        <dbReference type="EMBL" id="VFT90465.1"/>
    </source>
</evidence>
<dbReference type="EMBL" id="CAADRA010005487">
    <property type="protein sequence ID" value="VFT90465.1"/>
    <property type="molecule type" value="Genomic_DNA"/>
</dbReference>
<keyword evidence="5" id="KW-1185">Reference proteome</keyword>
<name>A0A485KZC4_9STRA</name>
<organism evidence="4 5">
    <name type="scientific">Aphanomyces stellatus</name>
    <dbReference type="NCBI Taxonomy" id="120398"/>
    <lineage>
        <taxon>Eukaryota</taxon>
        <taxon>Sar</taxon>
        <taxon>Stramenopiles</taxon>
        <taxon>Oomycota</taxon>
        <taxon>Saprolegniomycetes</taxon>
        <taxon>Saprolegniales</taxon>
        <taxon>Verrucalvaceae</taxon>
        <taxon>Aphanomyces</taxon>
    </lineage>
</organism>
<evidence type="ECO:0000313" key="3">
    <source>
        <dbReference type="EMBL" id="KAF0695588.1"/>
    </source>
</evidence>
<dbReference type="GO" id="GO:0005634">
    <property type="term" value="C:nucleus"/>
    <property type="evidence" value="ECO:0007669"/>
    <property type="project" value="TreeGrafter"/>
</dbReference>
<keyword evidence="1" id="KW-0378">Hydrolase</keyword>
<accession>A0A485KZC4</accession>
<dbReference type="InterPro" id="IPR029058">
    <property type="entry name" value="AB_hydrolase_fold"/>
</dbReference>
<dbReference type="Gene3D" id="3.40.50.1820">
    <property type="entry name" value="alpha/beta hydrolase"/>
    <property type="match status" value="1"/>
</dbReference>
<sequence length="222" mass="25151">MPAQRELRILCLHGSVTNATVMSLQTSGFVQAFGDDAEFFEVDAPHLANRPPSEDILELFGDEEEYFEWWHSQDDSNSYDGHEKSIDYLQRYIANEGPFDAIIGFSQGAMMATVLTAHYLHQEKAVPYKAVILVSGMWPEDGMSVVPVNPDSGKQELDFPSFHVLGEQDFMYEDSKVQVEHYADSSRHVYTHAGGHRFPELPAHRDIYDSIVQHLKALCQDI</sequence>
<dbReference type="Pfam" id="PF03959">
    <property type="entry name" value="FSH1"/>
    <property type="match status" value="1"/>
</dbReference>
<proteinExistence type="predicted"/>
<reference evidence="3" key="2">
    <citation type="submission" date="2019-06" db="EMBL/GenBank/DDBJ databases">
        <title>Genomics analysis of Aphanomyces spp. identifies a new class of oomycete effector associated with host adaptation.</title>
        <authorList>
            <person name="Gaulin E."/>
        </authorList>
    </citation>
    <scope>NUCLEOTIDE SEQUENCE</scope>
    <source>
        <strain evidence="3">CBS 578.67</strain>
    </source>
</reference>
<dbReference type="PANTHER" id="PTHR48070:SF6">
    <property type="entry name" value="ESTERASE OVCA2"/>
    <property type="match status" value="1"/>
</dbReference>
<dbReference type="AlphaFoldDB" id="A0A485KZC4"/>
<dbReference type="InterPro" id="IPR005645">
    <property type="entry name" value="FSH-like_dom"/>
</dbReference>
<dbReference type="OrthoDB" id="414698at2759"/>
<reference evidence="4 5" key="1">
    <citation type="submission" date="2019-03" db="EMBL/GenBank/DDBJ databases">
        <authorList>
            <person name="Gaulin E."/>
            <person name="Dumas B."/>
        </authorList>
    </citation>
    <scope>NUCLEOTIDE SEQUENCE [LARGE SCALE GENOMIC DNA]</scope>
    <source>
        <strain evidence="4">CBS 568.67</strain>
    </source>
</reference>